<keyword evidence="5 7" id="KW-1133">Transmembrane helix</keyword>
<proteinExistence type="inferred from homology"/>
<evidence type="ECO:0000313" key="11">
    <source>
        <dbReference type="Proteomes" id="UP000216411"/>
    </source>
</evidence>
<evidence type="ECO:0000256" key="7">
    <source>
        <dbReference type="SAM" id="Phobius"/>
    </source>
</evidence>
<dbReference type="Proteomes" id="UP000247523">
    <property type="component" value="Unassembled WGS sequence"/>
</dbReference>
<feature type="domain" description="Peptidase M50" evidence="8">
    <location>
        <begin position="43"/>
        <end position="276"/>
    </location>
</feature>
<dbReference type="GO" id="GO:0016020">
    <property type="term" value="C:membrane"/>
    <property type="evidence" value="ECO:0007669"/>
    <property type="project" value="UniProtKB-SubCell"/>
</dbReference>
<dbReference type="Pfam" id="PF02163">
    <property type="entry name" value="Peptidase_M50"/>
    <property type="match status" value="1"/>
</dbReference>
<reference evidence="9 12" key="2">
    <citation type="submission" date="2018-05" db="EMBL/GenBank/DDBJ databases">
        <title>Genomic Encyclopedia of Type Strains, Phase IV (KMG-IV): sequencing the most valuable type-strain genomes for metagenomic binning, comparative biology and taxonomic classification.</title>
        <authorList>
            <person name="Goeker M."/>
        </authorList>
    </citation>
    <scope>NUCLEOTIDE SEQUENCE [LARGE SCALE GENOMIC DNA]</scope>
    <source>
        <strain evidence="9 12">DSM 28816</strain>
    </source>
</reference>
<keyword evidence="6 7" id="KW-0472">Membrane</keyword>
<comment type="subcellular location">
    <subcellularLocation>
        <location evidence="2">Membrane</location>
        <topology evidence="2">Multi-pass membrane protein</topology>
    </subcellularLocation>
</comment>
<sequence length="347" mass="40408">MKNLIQSLLIVLLSIISFCVFYYIVFIDSQKLSISSVFIEVGVSLILSIEAHEFGHYIVGKYYKYSLLSLIVLGIKITKTLNNEKKYKLEFSPEWLLSGTVVFDYQKEITSEDSLSIFYEKFRYISLGGPAISLFIIIMSLVFYSISIITYPMLLIILLINSMILVGGCFSNSTEINDIDLFFKVSKYKNNLFYWICFNNNISNNTFILDKKEILAEELISKKTISAFEMMFMCNTIWEMYDNGKLNVKINLKLCQSYKEIKCSNIYYYYLIISILVIINYTINKEKAIELYNYIQNKPRILFVLKEKSSGVSYFILLMENIICNKQELIEDSLILKARNKIGLDFN</sequence>
<evidence type="ECO:0000256" key="1">
    <source>
        <dbReference type="ARBA" id="ARBA00001947"/>
    </source>
</evidence>
<evidence type="ECO:0000313" key="10">
    <source>
        <dbReference type="EMBL" id="RDY30879.1"/>
    </source>
</evidence>
<reference evidence="10 11" key="1">
    <citation type="journal article" date="2017" name="Genome Announc.">
        <title>Draft Genome Sequence of a Sporulating and Motile Strain of Lachnotalea glycerini Isolated from Water in Quebec City, Canada.</title>
        <authorList>
            <person name="Maheux A.F."/>
            <person name="Boudreau D.K."/>
            <person name="Berube E."/>
            <person name="Boissinot M."/>
            <person name="Raymond F."/>
            <person name="Brodeur S."/>
            <person name="Corbeil J."/>
            <person name="Isabel S."/>
            <person name="Omar R.F."/>
            <person name="Bergeron M.G."/>
        </authorList>
    </citation>
    <scope>NUCLEOTIDE SEQUENCE [LARGE SCALE GENOMIC DNA]</scope>
    <source>
        <strain evidence="10 11">CCRI-19302</strain>
    </source>
</reference>
<evidence type="ECO:0000256" key="5">
    <source>
        <dbReference type="ARBA" id="ARBA00022989"/>
    </source>
</evidence>
<comment type="caution">
    <text evidence="9">The sequence shown here is derived from an EMBL/GenBank/DDBJ whole genome shotgun (WGS) entry which is preliminary data.</text>
</comment>
<feature type="transmembrane region" description="Helical" evidence="7">
    <location>
        <begin position="6"/>
        <end position="25"/>
    </location>
</feature>
<dbReference type="Proteomes" id="UP000216411">
    <property type="component" value="Unassembled WGS sequence"/>
</dbReference>
<dbReference type="EMBL" id="QICS01000008">
    <property type="protein sequence ID" value="PXV88299.1"/>
    <property type="molecule type" value="Genomic_DNA"/>
</dbReference>
<evidence type="ECO:0000259" key="8">
    <source>
        <dbReference type="Pfam" id="PF02163"/>
    </source>
</evidence>
<evidence type="ECO:0000256" key="2">
    <source>
        <dbReference type="ARBA" id="ARBA00004141"/>
    </source>
</evidence>
<reference evidence="10" key="3">
    <citation type="submission" date="2018-07" db="EMBL/GenBank/DDBJ databases">
        <authorList>
            <person name="Quirk P.G."/>
            <person name="Krulwich T.A."/>
        </authorList>
    </citation>
    <scope>NUCLEOTIDE SEQUENCE</scope>
    <source>
        <strain evidence="10">CCRI-19302</strain>
    </source>
</reference>
<dbReference type="GO" id="GO:0006508">
    <property type="term" value="P:proteolysis"/>
    <property type="evidence" value="ECO:0007669"/>
    <property type="project" value="InterPro"/>
</dbReference>
<protein>
    <submittedName>
        <fullName evidence="9">Peptidase M50-like protein</fullName>
    </submittedName>
</protein>
<feature type="transmembrane region" description="Helical" evidence="7">
    <location>
        <begin position="149"/>
        <end position="170"/>
    </location>
</feature>
<comment type="cofactor">
    <cofactor evidence="1">
        <name>Zn(2+)</name>
        <dbReference type="ChEBI" id="CHEBI:29105"/>
    </cofactor>
</comment>
<evidence type="ECO:0000256" key="3">
    <source>
        <dbReference type="ARBA" id="ARBA00007931"/>
    </source>
</evidence>
<dbReference type="AlphaFoldDB" id="A0A255ING8"/>
<feature type="transmembrane region" description="Helical" evidence="7">
    <location>
        <begin position="124"/>
        <end position="143"/>
    </location>
</feature>
<dbReference type="EMBL" id="NOKA02000026">
    <property type="protein sequence ID" value="RDY30879.1"/>
    <property type="molecule type" value="Genomic_DNA"/>
</dbReference>
<accession>A0A255ING8</accession>
<evidence type="ECO:0000313" key="9">
    <source>
        <dbReference type="EMBL" id="PXV88299.1"/>
    </source>
</evidence>
<feature type="transmembrane region" description="Helical" evidence="7">
    <location>
        <begin position="266"/>
        <end position="283"/>
    </location>
</feature>
<dbReference type="RefSeq" id="WP_094376422.1">
    <property type="nucleotide sequence ID" value="NZ_NOKA02000026.1"/>
</dbReference>
<evidence type="ECO:0000313" key="12">
    <source>
        <dbReference type="Proteomes" id="UP000247523"/>
    </source>
</evidence>
<keyword evidence="11" id="KW-1185">Reference proteome</keyword>
<organism evidence="9 12">
    <name type="scientific">Lachnotalea glycerini</name>
    <dbReference type="NCBI Taxonomy" id="1763509"/>
    <lineage>
        <taxon>Bacteria</taxon>
        <taxon>Bacillati</taxon>
        <taxon>Bacillota</taxon>
        <taxon>Clostridia</taxon>
        <taxon>Lachnospirales</taxon>
        <taxon>Lachnospiraceae</taxon>
        <taxon>Lachnotalea</taxon>
    </lineage>
</organism>
<keyword evidence="4 7" id="KW-0812">Transmembrane</keyword>
<evidence type="ECO:0000256" key="4">
    <source>
        <dbReference type="ARBA" id="ARBA00022692"/>
    </source>
</evidence>
<gene>
    <name evidence="9" type="ORF">C8E03_10820</name>
    <name evidence="10" type="ORF">CG710_012465</name>
</gene>
<evidence type="ECO:0000256" key="6">
    <source>
        <dbReference type="ARBA" id="ARBA00023136"/>
    </source>
</evidence>
<comment type="similarity">
    <text evidence="3">Belongs to the peptidase M50B family.</text>
</comment>
<name>A0A255ING8_9FIRM</name>
<dbReference type="InterPro" id="IPR008915">
    <property type="entry name" value="Peptidase_M50"/>
</dbReference>